<dbReference type="Proteomes" id="UP001172159">
    <property type="component" value="Unassembled WGS sequence"/>
</dbReference>
<keyword evidence="1" id="KW-1133">Transmembrane helix</keyword>
<name>A0AA40ASR7_9PEZI</name>
<keyword evidence="1" id="KW-0812">Transmembrane</keyword>
<feature type="transmembrane region" description="Helical" evidence="1">
    <location>
        <begin position="354"/>
        <end position="379"/>
    </location>
</feature>
<protein>
    <submittedName>
        <fullName evidence="2">Uncharacterized protein</fullName>
    </submittedName>
</protein>
<reference evidence="2" key="1">
    <citation type="submission" date="2023-06" db="EMBL/GenBank/DDBJ databases">
        <title>Genome-scale phylogeny and comparative genomics of the fungal order Sordariales.</title>
        <authorList>
            <consortium name="Lawrence Berkeley National Laboratory"/>
            <person name="Hensen N."/>
            <person name="Bonometti L."/>
            <person name="Westerberg I."/>
            <person name="Brannstrom I.O."/>
            <person name="Guillou S."/>
            <person name="Cros-Aarteil S."/>
            <person name="Calhoun S."/>
            <person name="Haridas S."/>
            <person name="Kuo A."/>
            <person name="Mondo S."/>
            <person name="Pangilinan J."/>
            <person name="Riley R."/>
            <person name="Labutti K."/>
            <person name="Andreopoulos B."/>
            <person name="Lipzen A."/>
            <person name="Chen C."/>
            <person name="Yanf M."/>
            <person name="Daum C."/>
            <person name="Ng V."/>
            <person name="Clum A."/>
            <person name="Steindorff A."/>
            <person name="Ohm R."/>
            <person name="Martin F."/>
            <person name="Silar P."/>
            <person name="Natvig D."/>
            <person name="Lalanne C."/>
            <person name="Gautier V."/>
            <person name="Ament-Velasquez S.L."/>
            <person name="Kruys A."/>
            <person name="Hutchinson M.I."/>
            <person name="Powell A.J."/>
            <person name="Barry K."/>
            <person name="Miller A.N."/>
            <person name="Grigoriev I.V."/>
            <person name="Debuchy R."/>
            <person name="Gladieux P."/>
            <person name="Thoren M.H."/>
            <person name="Johannesson H."/>
        </authorList>
    </citation>
    <scope>NUCLEOTIDE SEQUENCE</scope>
    <source>
        <strain evidence="2">CBS 540.89</strain>
    </source>
</reference>
<organism evidence="2 3">
    <name type="scientific">Apiosordaria backusii</name>
    <dbReference type="NCBI Taxonomy" id="314023"/>
    <lineage>
        <taxon>Eukaryota</taxon>
        <taxon>Fungi</taxon>
        <taxon>Dikarya</taxon>
        <taxon>Ascomycota</taxon>
        <taxon>Pezizomycotina</taxon>
        <taxon>Sordariomycetes</taxon>
        <taxon>Sordariomycetidae</taxon>
        <taxon>Sordariales</taxon>
        <taxon>Lasiosphaeriaceae</taxon>
        <taxon>Apiosordaria</taxon>
    </lineage>
</organism>
<dbReference type="AlphaFoldDB" id="A0AA40ASR7"/>
<proteinExistence type="predicted"/>
<keyword evidence="1" id="KW-0472">Membrane</keyword>
<dbReference type="EMBL" id="JAUKTV010000012">
    <property type="protein sequence ID" value="KAK0721271.1"/>
    <property type="molecule type" value="Genomic_DNA"/>
</dbReference>
<comment type="caution">
    <text evidence="2">The sequence shown here is derived from an EMBL/GenBank/DDBJ whole genome shotgun (WGS) entry which is preliminary data.</text>
</comment>
<evidence type="ECO:0000313" key="3">
    <source>
        <dbReference type="Proteomes" id="UP001172159"/>
    </source>
</evidence>
<evidence type="ECO:0000256" key="1">
    <source>
        <dbReference type="SAM" id="Phobius"/>
    </source>
</evidence>
<gene>
    <name evidence="2" type="ORF">B0T21DRAFT_351238</name>
</gene>
<evidence type="ECO:0000313" key="2">
    <source>
        <dbReference type="EMBL" id="KAK0721271.1"/>
    </source>
</evidence>
<accession>A0AA40ASR7</accession>
<sequence>MVETHTVMQGTLDSIGPHLTSGCDELSHIHQLQTNILRKSIQCFGDPDCEAALLAVQDPSSGIGESLPGNAFVNVRAPNVTNNDKHPVLVMAGFPYLNHQENKVEQAVLACIVMAHWIPAAPVRVSLNGSEFIEELSGYEINSPDDVRDGARMVKITDGWLPYLNRVLEADVESQNDTETSNSSRLSNAKQVIDRLIAAALTTAGLSNGTAVSVFGPGAGNAAPGLDFDKMRNSKDTEDFTLFSTRAFVEKLLSAVFVDGLARVQSHGHSQLTISSNDTAIVATHLDLQAGPMTEDLVLDRSNGTGVARQGKHTQVLNYTLEWTKEQFQQRVHFPLEAEQYGYGFGKPTEGMKFALAVMYTYLLILLVCIIWLLPAFLFGKNRGARINNSWGDLQNLLVLAWNSESHVTVAGRGADKKIWDIPTAIQEGHSTIREKFELVGRDRVGKEALIQDTSYP</sequence>
<keyword evidence="3" id="KW-1185">Reference proteome</keyword>